<name>A0A1D7U4B3_9HYPH</name>
<dbReference type="InterPro" id="IPR013563">
    <property type="entry name" value="Oligopep_ABC_C"/>
</dbReference>
<keyword evidence="5" id="KW-0547">Nucleotide-binding</keyword>
<reference evidence="9 10" key="1">
    <citation type="journal article" date="2015" name="Antonie Van Leeuwenhoek">
        <title>Bosea vaviloviae sp. nov., a new species of slow-growing rhizobia isolated from nodules of the relict species Vavilovia formosa (Stev.) Fed.</title>
        <authorList>
            <person name="Safronova V.I."/>
            <person name="Kuznetsova I.G."/>
            <person name="Sazanova A.L."/>
            <person name="Kimeklis A.K."/>
            <person name="Belimov A.A."/>
            <person name="Andronov E.E."/>
            <person name="Pinaev A.G."/>
            <person name="Chizhevskaya E.P."/>
            <person name="Pukhaev A.R."/>
            <person name="Popov K.P."/>
            <person name="Willems A."/>
            <person name="Tikhonovich I.A."/>
        </authorList>
    </citation>
    <scope>NUCLEOTIDE SEQUENCE [LARGE SCALE GENOMIC DNA]</scope>
    <source>
        <strain evidence="9 10">Vaf18</strain>
    </source>
</reference>
<dbReference type="GO" id="GO:0016887">
    <property type="term" value="F:ATP hydrolysis activity"/>
    <property type="evidence" value="ECO:0007669"/>
    <property type="project" value="InterPro"/>
</dbReference>
<evidence type="ECO:0000256" key="4">
    <source>
        <dbReference type="ARBA" id="ARBA00022475"/>
    </source>
</evidence>
<dbReference type="InterPro" id="IPR003439">
    <property type="entry name" value="ABC_transporter-like_ATP-bd"/>
</dbReference>
<sequence length="338" mass="35798">MSAQAGRGKQSPLVAIRDLAVAFDGVKVLHGIDLTVERGEAVGLVGESGCGKSVTWLAALGLLPKKADVTGSATLEGCELINAEPALLDATRGGRIAMIFQDPASALNPVIKLGKQVGEALALHRGLSGGAIRAEAKRLFDLVGIPDAARRLDAFPHELSGGQNQRVMIAMALAGEPDLLVADEPTTALDATIQAQILELLTLVRRETNMALVLISHDLGVISQTCDRVGVMYAGRIIETAQSDALFAQPLHPYTQGLLAALPPLEGVRRRLDPIEGNVPEPWNLPPGCSFAPRCPCRVDACEMRLPPLDLKAPGRLAACIRTPPLVQPQRQTEPVFA</sequence>
<dbReference type="PANTHER" id="PTHR43297">
    <property type="entry name" value="OLIGOPEPTIDE TRANSPORT ATP-BINDING PROTEIN APPD"/>
    <property type="match status" value="1"/>
</dbReference>
<accession>A0A1D7U4B3</accession>
<evidence type="ECO:0000313" key="10">
    <source>
        <dbReference type="Proteomes" id="UP000094969"/>
    </source>
</evidence>
<evidence type="ECO:0000256" key="2">
    <source>
        <dbReference type="ARBA" id="ARBA00005417"/>
    </source>
</evidence>
<dbReference type="AlphaFoldDB" id="A0A1D7U4B3"/>
<dbReference type="GO" id="GO:0055085">
    <property type="term" value="P:transmembrane transport"/>
    <property type="evidence" value="ECO:0007669"/>
    <property type="project" value="UniProtKB-ARBA"/>
</dbReference>
<evidence type="ECO:0000256" key="1">
    <source>
        <dbReference type="ARBA" id="ARBA00004417"/>
    </source>
</evidence>
<dbReference type="FunFam" id="3.40.50.300:FF:000016">
    <property type="entry name" value="Oligopeptide ABC transporter ATP-binding component"/>
    <property type="match status" value="1"/>
</dbReference>
<evidence type="ECO:0000256" key="5">
    <source>
        <dbReference type="ARBA" id="ARBA00022741"/>
    </source>
</evidence>
<dbReference type="InterPro" id="IPR003593">
    <property type="entry name" value="AAA+_ATPase"/>
</dbReference>
<evidence type="ECO:0000256" key="6">
    <source>
        <dbReference type="ARBA" id="ARBA00022840"/>
    </source>
</evidence>
<dbReference type="NCBIfam" id="TIGR01727">
    <property type="entry name" value="oligo_HPY"/>
    <property type="match status" value="1"/>
</dbReference>
<dbReference type="EMBL" id="CP017147">
    <property type="protein sequence ID" value="AOO82209.1"/>
    <property type="molecule type" value="Genomic_DNA"/>
</dbReference>
<keyword evidence="10" id="KW-1185">Reference proteome</keyword>
<gene>
    <name evidence="9" type="primary">oppD</name>
    <name evidence="9" type="ORF">BHK69_18760</name>
</gene>
<evidence type="ECO:0000256" key="7">
    <source>
        <dbReference type="ARBA" id="ARBA00023136"/>
    </source>
</evidence>
<dbReference type="GO" id="GO:0005886">
    <property type="term" value="C:plasma membrane"/>
    <property type="evidence" value="ECO:0007669"/>
    <property type="project" value="UniProtKB-SubCell"/>
</dbReference>
<dbReference type="GO" id="GO:0015833">
    <property type="term" value="P:peptide transport"/>
    <property type="evidence" value="ECO:0007669"/>
    <property type="project" value="InterPro"/>
</dbReference>
<dbReference type="InterPro" id="IPR027417">
    <property type="entry name" value="P-loop_NTPase"/>
</dbReference>
<organism evidence="9 10">
    <name type="scientific">Bosea vaviloviae</name>
    <dbReference type="NCBI Taxonomy" id="1526658"/>
    <lineage>
        <taxon>Bacteria</taxon>
        <taxon>Pseudomonadati</taxon>
        <taxon>Pseudomonadota</taxon>
        <taxon>Alphaproteobacteria</taxon>
        <taxon>Hyphomicrobiales</taxon>
        <taxon>Boseaceae</taxon>
        <taxon>Bosea</taxon>
    </lineage>
</organism>
<dbReference type="KEGG" id="bvv:BHK69_18760"/>
<keyword evidence="7" id="KW-0472">Membrane</keyword>
<dbReference type="SUPFAM" id="SSF52540">
    <property type="entry name" value="P-loop containing nucleoside triphosphate hydrolases"/>
    <property type="match status" value="1"/>
</dbReference>
<dbReference type="RefSeq" id="WP_069691419.1">
    <property type="nucleotide sequence ID" value="NZ_CP017147.1"/>
</dbReference>
<dbReference type="CDD" id="cd03257">
    <property type="entry name" value="ABC_NikE_OppD_transporters"/>
    <property type="match status" value="1"/>
</dbReference>
<dbReference type="Pfam" id="PF00005">
    <property type="entry name" value="ABC_tran"/>
    <property type="match status" value="1"/>
</dbReference>
<proteinExistence type="inferred from homology"/>
<dbReference type="Gene3D" id="3.40.50.300">
    <property type="entry name" value="P-loop containing nucleotide triphosphate hydrolases"/>
    <property type="match status" value="1"/>
</dbReference>
<dbReference type="Pfam" id="PF08352">
    <property type="entry name" value="oligo_HPY"/>
    <property type="match status" value="1"/>
</dbReference>
<dbReference type="GO" id="GO:0005524">
    <property type="term" value="F:ATP binding"/>
    <property type="evidence" value="ECO:0007669"/>
    <property type="project" value="UniProtKB-KW"/>
</dbReference>
<feature type="domain" description="ABC transporter" evidence="8">
    <location>
        <begin position="14"/>
        <end position="259"/>
    </location>
</feature>
<dbReference type="InterPro" id="IPR050388">
    <property type="entry name" value="ABC_Ni/Peptide_Import"/>
</dbReference>
<dbReference type="PROSITE" id="PS50893">
    <property type="entry name" value="ABC_TRANSPORTER_2"/>
    <property type="match status" value="1"/>
</dbReference>
<dbReference type="PANTHER" id="PTHR43297:SF2">
    <property type="entry name" value="DIPEPTIDE TRANSPORT ATP-BINDING PROTEIN DPPD"/>
    <property type="match status" value="1"/>
</dbReference>
<dbReference type="Proteomes" id="UP000094969">
    <property type="component" value="Chromosome"/>
</dbReference>
<dbReference type="SMART" id="SM00382">
    <property type="entry name" value="AAA"/>
    <property type="match status" value="1"/>
</dbReference>
<evidence type="ECO:0000259" key="8">
    <source>
        <dbReference type="PROSITE" id="PS50893"/>
    </source>
</evidence>
<evidence type="ECO:0000256" key="3">
    <source>
        <dbReference type="ARBA" id="ARBA00022448"/>
    </source>
</evidence>
<evidence type="ECO:0000313" key="9">
    <source>
        <dbReference type="EMBL" id="AOO82209.1"/>
    </source>
</evidence>
<keyword evidence="6 9" id="KW-0067">ATP-binding</keyword>
<comment type="similarity">
    <text evidence="2">Belongs to the ABC transporter superfamily.</text>
</comment>
<dbReference type="STRING" id="1526658.BHK69_18760"/>
<keyword evidence="4" id="KW-1003">Cell membrane</keyword>
<comment type="subcellular location">
    <subcellularLocation>
        <location evidence="1">Cell inner membrane</location>
        <topology evidence="1">Peripheral membrane protein</topology>
    </subcellularLocation>
</comment>
<protein>
    <submittedName>
        <fullName evidence="9">Oligopeptide transporter ATP-binding component</fullName>
    </submittedName>
</protein>
<keyword evidence="3" id="KW-0813">Transport</keyword>